<name>A0A1H6JZ67_9RHOB</name>
<keyword evidence="4" id="KW-1185">Reference proteome</keyword>
<dbReference type="CDD" id="cd00431">
    <property type="entry name" value="cysteine_hydrolases"/>
    <property type="match status" value="1"/>
</dbReference>
<organism evidence="3 4">
    <name type="scientific">Paracoccus alkenifer</name>
    <dbReference type="NCBI Taxonomy" id="65735"/>
    <lineage>
        <taxon>Bacteria</taxon>
        <taxon>Pseudomonadati</taxon>
        <taxon>Pseudomonadota</taxon>
        <taxon>Alphaproteobacteria</taxon>
        <taxon>Rhodobacterales</taxon>
        <taxon>Paracoccaceae</taxon>
        <taxon>Paracoccus</taxon>
    </lineage>
</organism>
<dbReference type="EMBL" id="FNXG01000001">
    <property type="protein sequence ID" value="SEH68121.1"/>
    <property type="molecule type" value="Genomic_DNA"/>
</dbReference>
<evidence type="ECO:0000313" key="3">
    <source>
        <dbReference type="EMBL" id="SEH68121.1"/>
    </source>
</evidence>
<dbReference type="Proteomes" id="UP000199125">
    <property type="component" value="Unassembled WGS sequence"/>
</dbReference>
<proteinExistence type="predicted"/>
<dbReference type="SUPFAM" id="SSF52499">
    <property type="entry name" value="Isochorismatase-like hydrolases"/>
    <property type="match status" value="1"/>
</dbReference>
<keyword evidence="1" id="KW-0378">Hydrolase</keyword>
<reference evidence="4" key="1">
    <citation type="submission" date="2016-10" db="EMBL/GenBank/DDBJ databases">
        <authorList>
            <person name="Varghese N."/>
            <person name="Submissions S."/>
        </authorList>
    </citation>
    <scope>NUCLEOTIDE SEQUENCE [LARGE SCALE GENOMIC DNA]</scope>
    <source>
        <strain evidence="4">DSM 11593</strain>
    </source>
</reference>
<dbReference type="PANTHER" id="PTHR43540">
    <property type="entry name" value="PEROXYUREIDOACRYLATE/UREIDOACRYLATE AMIDOHYDROLASE-RELATED"/>
    <property type="match status" value="1"/>
</dbReference>
<dbReference type="PANTHER" id="PTHR43540:SF6">
    <property type="entry name" value="ISOCHORISMATASE-LIKE DOMAIN-CONTAINING PROTEIN"/>
    <property type="match status" value="1"/>
</dbReference>
<evidence type="ECO:0000313" key="4">
    <source>
        <dbReference type="Proteomes" id="UP000199125"/>
    </source>
</evidence>
<dbReference type="Pfam" id="PF00857">
    <property type="entry name" value="Isochorismatase"/>
    <property type="match status" value="1"/>
</dbReference>
<evidence type="ECO:0000256" key="1">
    <source>
        <dbReference type="ARBA" id="ARBA00022801"/>
    </source>
</evidence>
<dbReference type="InterPro" id="IPR000868">
    <property type="entry name" value="Isochorismatase-like_dom"/>
</dbReference>
<dbReference type="GO" id="GO:0016787">
    <property type="term" value="F:hydrolase activity"/>
    <property type="evidence" value="ECO:0007669"/>
    <property type="project" value="UniProtKB-KW"/>
</dbReference>
<dbReference type="OrthoDB" id="8477867at2"/>
<dbReference type="STRING" id="65735.SAMN04488075_0756"/>
<dbReference type="InterPro" id="IPR050272">
    <property type="entry name" value="Isochorismatase-like_hydrls"/>
</dbReference>
<dbReference type="Gene3D" id="3.40.50.850">
    <property type="entry name" value="Isochorismatase-like"/>
    <property type="match status" value="1"/>
</dbReference>
<feature type="domain" description="Isochorismatase-like" evidence="2">
    <location>
        <begin position="15"/>
        <end position="190"/>
    </location>
</feature>
<evidence type="ECO:0000259" key="2">
    <source>
        <dbReference type="Pfam" id="PF00857"/>
    </source>
</evidence>
<gene>
    <name evidence="3" type="ORF">SAMN04488075_0756</name>
</gene>
<dbReference type="RefSeq" id="WP_090845403.1">
    <property type="nucleotide sequence ID" value="NZ_FNXG01000001.1"/>
</dbReference>
<accession>A0A1H6JZ67</accession>
<dbReference type="AlphaFoldDB" id="A0A1H6JZ67"/>
<sequence length="202" mass="22571">MQDSLRFGSLGDEAAHLCIDMQRLFAAGSAWEIPWIEKIRPMVADLVARRPRRAVFTRFIPPPDMQAAGGAWARYYAQWPQMLRERLDPAWLELLPELARHVPPAHVFDKPVYSPWHDGRLHRFLRGAGIDTLVITGGETDVCVLATVMGAVDLGYRVVLVSDAVCSSADPGHDAAMTLFRSRLSQQIETAPLALILDSWSR</sequence>
<protein>
    <submittedName>
        <fullName evidence="3">Nicotinamidase-related amidase</fullName>
    </submittedName>
</protein>
<dbReference type="InterPro" id="IPR036380">
    <property type="entry name" value="Isochorismatase-like_sf"/>
</dbReference>